<evidence type="ECO:0000259" key="7">
    <source>
        <dbReference type="Pfam" id="PF02781"/>
    </source>
</evidence>
<feature type="domain" description="Glucose-6-phosphate dehydrogenase NAD-binding" evidence="6">
    <location>
        <begin position="22"/>
        <end position="193"/>
    </location>
</feature>
<dbReference type="GO" id="GO:0005829">
    <property type="term" value="C:cytosol"/>
    <property type="evidence" value="ECO:0007669"/>
    <property type="project" value="TreeGrafter"/>
</dbReference>
<keyword evidence="2" id="KW-0313">Glucose metabolism</keyword>
<evidence type="ECO:0000256" key="2">
    <source>
        <dbReference type="ARBA" id="ARBA00022526"/>
    </source>
</evidence>
<keyword evidence="3" id="KW-0521">NADP</keyword>
<dbReference type="InterPro" id="IPR001282">
    <property type="entry name" value="G6P_DH"/>
</dbReference>
<sequence length="486" mass="53331">MRDPAFHLTPYPDSMDNIRTLVILGASGDLTARLLLPGLGSLLALQPEREITVIGSAREDFPGPLGPDDDVRAETWEETVAKAFSSVDATGPAVDHARENTRWVSCDVTEAADLEKLLGGVVGPVCLYFALAPAITKRACAALAELDALPEDLYLALEKPVGTDLHSARALNAQVGELVDEEHTFRVDHFLGMPGVLDIVGLRFANRLFEPIWDRRHIQSIEIVFDETLALEGRGEFYDTTGAARDMLQSHLLQVMALTMMDPPSRFDAVEVPANTAHILRATRLWDEESATHAAEHPGITPVVRGRYTAGTVGGQDVPDYAAEKDVDPQRETETFVQAILEVDTWRWNGVPVTLRSGKAIGDPAQHIRVTFRRPPHEYKGWPHPTAPNVLSVGFEEEHVQLDANVGSPFDSRGMNRLTLSSRVPEPGLTAYGSVMRWILDGDPTFTVRADASEEGWRIIDLIQDAYDTCAPLREYPAGSQGPVVK</sequence>
<keyword evidence="4" id="KW-0560">Oxidoreductase</keyword>
<proteinExistence type="predicted"/>
<dbReference type="InterPro" id="IPR022675">
    <property type="entry name" value="G6P_DH_C"/>
</dbReference>
<reference evidence="8 9" key="1">
    <citation type="submission" date="2019-06" db="EMBL/GenBank/DDBJ databases">
        <title>Whole genome shotgun sequence of Kocuria varians NBRC 15358.</title>
        <authorList>
            <person name="Hosoyama A."/>
            <person name="Uohara A."/>
            <person name="Ohji S."/>
            <person name="Ichikawa N."/>
        </authorList>
    </citation>
    <scope>NUCLEOTIDE SEQUENCE [LARGE SCALE GENOMIC DNA]</scope>
    <source>
        <strain evidence="8 9">NBRC 15358</strain>
    </source>
</reference>
<feature type="domain" description="Glucose-6-phosphate dehydrogenase C-terminal" evidence="7">
    <location>
        <begin position="202"/>
        <end position="484"/>
    </location>
</feature>
<protein>
    <submittedName>
        <fullName evidence="8">Glucose-6-phosphate 1-dehydrogenase</fullName>
    </submittedName>
</protein>
<dbReference type="PRINTS" id="PR00079">
    <property type="entry name" value="G6PDHDRGNASE"/>
</dbReference>
<name>A0A4Y4D987_KOCVA</name>
<dbReference type="GO" id="GO:0004345">
    <property type="term" value="F:glucose-6-phosphate dehydrogenase activity"/>
    <property type="evidence" value="ECO:0007669"/>
    <property type="project" value="InterPro"/>
</dbReference>
<dbReference type="STRING" id="1272.GCA_900014985_01092"/>
<dbReference type="GO" id="GO:0009051">
    <property type="term" value="P:pentose-phosphate shunt, oxidative branch"/>
    <property type="evidence" value="ECO:0007669"/>
    <property type="project" value="TreeGrafter"/>
</dbReference>
<evidence type="ECO:0000313" key="9">
    <source>
        <dbReference type="Proteomes" id="UP000315730"/>
    </source>
</evidence>
<evidence type="ECO:0000256" key="3">
    <source>
        <dbReference type="ARBA" id="ARBA00022857"/>
    </source>
</evidence>
<comment type="pathway">
    <text evidence="1">Carbohydrate degradation; pentose phosphate pathway; D-ribulose 5-phosphate from D-glucose 6-phosphate (oxidative stage): step 1/3.</text>
</comment>
<evidence type="ECO:0000256" key="1">
    <source>
        <dbReference type="ARBA" id="ARBA00004937"/>
    </source>
</evidence>
<dbReference type="InterPro" id="IPR036291">
    <property type="entry name" value="NAD(P)-bd_dom_sf"/>
</dbReference>
<dbReference type="Gene3D" id="3.40.50.720">
    <property type="entry name" value="NAD(P)-binding Rossmann-like Domain"/>
    <property type="match status" value="1"/>
</dbReference>
<dbReference type="EMBL" id="BJNW01000026">
    <property type="protein sequence ID" value="GED00184.1"/>
    <property type="molecule type" value="Genomic_DNA"/>
</dbReference>
<evidence type="ECO:0000256" key="4">
    <source>
        <dbReference type="ARBA" id="ARBA00023002"/>
    </source>
</evidence>
<dbReference type="Pfam" id="PF02781">
    <property type="entry name" value="G6PD_C"/>
    <property type="match status" value="1"/>
</dbReference>
<dbReference type="GO" id="GO:0050661">
    <property type="term" value="F:NADP binding"/>
    <property type="evidence" value="ECO:0007669"/>
    <property type="project" value="InterPro"/>
</dbReference>
<comment type="caution">
    <text evidence="8">The sequence shown here is derived from an EMBL/GenBank/DDBJ whole genome shotgun (WGS) entry which is preliminary data.</text>
</comment>
<evidence type="ECO:0000313" key="8">
    <source>
        <dbReference type="EMBL" id="GED00184.1"/>
    </source>
</evidence>
<keyword evidence="9" id="KW-1185">Reference proteome</keyword>
<dbReference type="Gene3D" id="3.30.360.10">
    <property type="entry name" value="Dihydrodipicolinate Reductase, domain 2"/>
    <property type="match status" value="1"/>
</dbReference>
<dbReference type="SUPFAM" id="SSF55347">
    <property type="entry name" value="Glyceraldehyde-3-phosphate dehydrogenase-like, C-terminal domain"/>
    <property type="match status" value="1"/>
</dbReference>
<evidence type="ECO:0000256" key="5">
    <source>
        <dbReference type="ARBA" id="ARBA00023277"/>
    </source>
</evidence>
<accession>A0A4Y4D987</accession>
<dbReference type="NCBIfam" id="NF009492">
    <property type="entry name" value="PRK12853.1-3"/>
    <property type="match status" value="1"/>
</dbReference>
<dbReference type="InterPro" id="IPR022674">
    <property type="entry name" value="G6P_DH_NAD-bd"/>
</dbReference>
<keyword evidence="5" id="KW-0119">Carbohydrate metabolism</keyword>
<organism evidence="8 9">
    <name type="scientific">Kocuria varians</name>
    <name type="common">Micrococcus varians</name>
    <dbReference type="NCBI Taxonomy" id="1272"/>
    <lineage>
        <taxon>Bacteria</taxon>
        <taxon>Bacillati</taxon>
        <taxon>Actinomycetota</taxon>
        <taxon>Actinomycetes</taxon>
        <taxon>Micrococcales</taxon>
        <taxon>Micrococcaceae</taxon>
        <taxon>Kocuria</taxon>
    </lineage>
</organism>
<dbReference type="GO" id="GO:0006006">
    <property type="term" value="P:glucose metabolic process"/>
    <property type="evidence" value="ECO:0007669"/>
    <property type="project" value="UniProtKB-KW"/>
</dbReference>
<dbReference type="Proteomes" id="UP000315730">
    <property type="component" value="Unassembled WGS sequence"/>
</dbReference>
<dbReference type="Pfam" id="PF00479">
    <property type="entry name" value="G6PD_N"/>
    <property type="match status" value="1"/>
</dbReference>
<dbReference type="PIRSF" id="PIRSF000110">
    <property type="entry name" value="G6PD"/>
    <property type="match status" value="1"/>
</dbReference>
<gene>
    <name evidence="8" type="primary">zwf_2</name>
    <name evidence="8" type="ORF">KVA01_23380</name>
</gene>
<dbReference type="AlphaFoldDB" id="A0A4Y4D987"/>
<dbReference type="PANTHER" id="PTHR23429">
    <property type="entry name" value="GLUCOSE-6-PHOSPHATE 1-DEHYDROGENASE G6PD"/>
    <property type="match status" value="1"/>
</dbReference>
<evidence type="ECO:0000259" key="6">
    <source>
        <dbReference type="Pfam" id="PF00479"/>
    </source>
</evidence>
<dbReference type="PANTHER" id="PTHR23429:SF0">
    <property type="entry name" value="GLUCOSE-6-PHOSPHATE 1-DEHYDROGENASE"/>
    <property type="match status" value="1"/>
</dbReference>
<dbReference type="SUPFAM" id="SSF51735">
    <property type="entry name" value="NAD(P)-binding Rossmann-fold domains"/>
    <property type="match status" value="1"/>
</dbReference>